<dbReference type="Proteomes" id="UP000293589">
    <property type="component" value="Chromosome"/>
</dbReference>
<dbReference type="InterPro" id="IPR010090">
    <property type="entry name" value="Phage_tape_meas"/>
</dbReference>
<feature type="region of interest" description="Disordered" evidence="3">
    <location>
        <begin position="120"/>
        <end position="140"/>
    </location>
</feature>
<dbReference type="PANTHER" id="PTHR37813:SF1">
    <property type="entry name" value="FELS-2 PROPHAGE PROTEIN"/>
    <property type="match status" value="1"/>
</dbReference>
<dbReference type="PANTHER" id="PTHR37813">
    <property type="entry name" value="FELS-2 PROPHAGE PROTEIN"/>
    <property type="match status" value="1"/>
</dbReference>
<dbReference type="RefSeq" id="WP_129237055.1">
    <property type="nucleotide sequence ID" value="NZ_CP035464.1"/>
</dbReference>
<feature type="compositionally biased region" description="Basic and acidic residues" evidence="3">
    <location>
        <begin position="235"/>
        <end position="249"/>
    </location>
</feature>
<evidence type="ECO:0000256" key="2">
    <source>
        <dbReference type="SAM" id="Coils"/>
    </source>
</evidence>
<dbReference type="Pfam" id="PF10145">
    <property type="entry name" value="PhageMin_Tail"/>
    <property type="match status" value="1"/>
</dbReference>
<protein>
    <recommendedName>
        <fullName evidence="4">Phage tail tape measure protein domain-containing protein</fullName>
    </recommendedName>
</protein>
<name>A0A4P6DV39_9BIFI</name>
<feature type="region of interest" description="Disordered" evidence="3">
    <location>
        <begin position="229"/>
        <end position="260"/>
    </location>
</feature>
<dbReference type="EMBL" id="CP035464">
    <property type="protein sequence ID" value="QAY32560.1"/>
    <property type="molecule type" value="Genomic_DNA"/>
</dbReference>
<gene>
    <name evidence="5" type="ORF">ESN35_03290</name>
</gene>
<dbReference type="AlphaFoldDB" id="A0A4P6DV39"/>
<evidence type="ECO:0000313" key="6">
    <source>
        <dbReference type="Proteomes" id="UP000293589"/>
    </source>
</evidence>
<evidence type="ECO:0000256" key="1">
    <source>
        <dbReference type="ARBA" id="ARBA00022612"/>
    </source>
</evidence>
<feature type="domain" description="Phage tail tape measure protein" evidence="4">
    <location>
        <begin position="356"/>
        <end position="549"/>
    </location>
</feature>
<organism evidence="5 6">
    <name type="scientific">Bifidobacterium pullorum subsp. gallinarum</name>
    <dbReference type="NCBI Taxonomy" id="78344"/>
    <lineage>
        <taxon>Bacteria</taxon>
        <taxon>Bacillati</taxon>
        <taxon>Actinomycetota</taxon>
        <taxon>Actinomycetes</taxon>
        <taxon>Bifidobacteriales</taxon>
        <taxon>Bifidobacteriaceae</taxon>
        <taxon>Bifidobacterium</taxon>
    </lineage>
</organism>
<sequence length="1218" mass="127904">MSDTGMQVAKANVGIFPVLNGVRAAIEKELQASGKAGQKAFGKAFSGGKLGRDSGRDVVKAFDAATESLGEQTFKSLSQDAAKASAALSKAREQQRSTAAQTRIAEQKLAEAIERYGEGTSQAMQAQERLTSAQRKSEQASDDLAAAQERLEKARKAVFEALPTSGKTGEEWLKRQTETLTAQAVTARKRLEEADQSVAKAEQRLADAMGAGESSAKKVASAQAALEAAKTRQRNATERLASTERELDRVQNASKQGTDQMADAMKNGANASDLLKKGMDAVSSAAGGVKAKYDDATKGIKDFALGAAGIAGIGATIGTAIQSGLEQANLEGTLMAALGDETAAKQAGVAIGTVYAEGWGESLDQVKEAALQAKQTIRDINEEDLTKVTRNALVLADVFGADINESVRGTNALMEGFGLSATEASDLMAAGMQRGLNYTGELGDNLAEYSVRWGEAGMSASQYFSLLQAGTDNGAYNLDKVGDYLNEFLTSLSDGRMEESIGRFSDGTQRIFDNFKQGKATAEEVLNAVIGDLKNMSTEQERATAASELWSSLGEDNAMGMILALGDVEDSYKDVAGAADDMAENNESIQQSWERITRSIMQNIGQKLAPMLQDLADTIDEKGPAIAKTVENIAGVVITVVDAFTKLPGPVQIGIGALALFGGKIPGIISGVKTLGSGVKAAAGLFKSFGGASKTAGSSVSALASNSGKAASGIGGVASGIGGLGAIINPVTLAITAIGTGLKIWSDHSRMVEERVQALTGALSQGQQGLDQYLQTAVTTGENLNWGWWQKAGTGCETFNELLGKANLTVGDFKAAITGSKEGVEAYTASLDASLESGEITKAQYEELIAKCEEQANAYSEAQWQMNQMAGTATHLSQMQSQLSSSMSTLTTSIQANGLTMDMNTQAGQQNRAAMQSIADQALVTAQAMLADGAANDTMAQSSQNARNTIYEAREALVQAAQQCGMSEQAANEYADSLGLIPSNVGTVITENANMTRGEVEAYLQALGWTPSQISTWFSENADSTKWNVQSLSNEIKNVPKQARTEIVAEDHASGVLSNVWNWIKAIPSRVTTWVSGIFKADGGEVRRALGGVVTRANGGPIQRFAAGGGPSGYVTGPGTTTSDSIPTLLSNKEFVIRASSARRLGIDNLRYMNDTGRYPTGAFDMKAFAEAIASVLVDAVTNSGIGTRVVQNIHYPAVAPSVLSINERLDLAAMPKW</sequence>
<feature type="coiled-coil region" evidence="2">
    <location>
        <begin position="835"/>
        <end position="862"/>
    </location>
</feature>
<evidence type="ECO:0000313" key="5">
    <source>
        <dbReference type="EMBL" id="QAY32560.1"/>
    </source>
</evidence>
<accession>A0A4P6DV39</accession>
<evidence type="ECO:0000259" key="4">
    <source>
        <dbReference type="Pfam" id="PF10145"/>
    </source>
</evidence>
<reference evidence="5 6" key="1">
    <citation type="submission" date="2019-01" db="EMBL/GenBank/DDBJ databases">
        <title>Complete genome sequence of Bifidobacterium gallinarum CACC 514.</title>
        <authorList>
            <person name="Jung M."/>
        </authorList>
    </citation>
    <scope>NUCLEOTIDE SEQUENCE [LARGE SCALE GENOMIC DNA]</scope>
    <source>
        <strain evidence="5 6">CACC 514</strain>
    </source>
</reference>
<keyword evidence="2" id="KW-0175">Coiled coil</keyword>
<evidence type="ECO:0000256" key="3">
    <source>
        <dbReference type="SAM" id="MobiDB-lite"/>
    </source>
</evidence>
<keyword evidence="1" id="KW-1188">Viral release from host cell</keyword>
<dbReference type="KEGG" id="bgx:ESN35_03290"/>
<proteinExistence type="predicted"/>
<feature type="compositionally biased region" description="Polar residues" evidence="3">
    <location>
        <begin position="120"/>
        <end position="134"/>
    </location>
</feature>